<proteinExistence type="inferred from homology"/>
<dbReference type="InterPro" id="IPR050390">
    <property type="entry name" value="C5-Methyltransferase"/>
</dbReference>
<keyword evidence="2 6" id="KW-0489">Methyltransferase</keyword>
<evidence type="ECO:0000256" key="2">
    <source>
        <dbReference type="ARBA" id="ARBA00022603"/>
    </source>
</evidence>
<dbReference type="Gene3D" id="3.40.50.150">
    <property type="entry name" value="Vaccinia Virus protein VP39"/>
    <property type="match status" value="1"/>
</dbReference>
<organism evidence="8 9">
    <name type="scientific">Aphanizomenon flos-aquae LD13</name>
    <dbReference type="NCBI Taxonomy" id="1710894"/>
    <lineage>
        <taxon>Bacteria</taxon>
        <taxon>Bacillati</taxon>
        <taxon>Cyanobacteriota</taxon>
        <taxon>Cyanophyceae</taxon>
        <taxon>Nostocales</taxon>
        <taxon>Aphanizomenonaceae</taxon>
        <taxon>Aphanizomenon</taxon>
    </lineage>
</organism>
<dbReference type="EC" id="2.1.1.37" evidence="1"/>
<keyword evidence="4 6" id="KW-0949">S-adenosyl-L-methionine</keyword>
<dbReference type="SUPFAM" id="SSF53335">
    <property type="entry name" value="S-adenosyl-L-methionine-dependent methyltransferases"/>
    <property type="match status" value="1"/>
</dbReference>
<evidence type="ECO:0000256" key="1">
    <source>
        <dbReference type="ARBA" id="ARBA00011975"/>
    </source>
</evidence>
<evidence type="ECO:0000313" key="8">
    <source>
        <dbReference type="EMBL" id="OBQ24937.1"/>
    </source>
</evidence>
<dbReference type="GO" id="GO:0032259">
    <property type="term" value="P:methylation"/>
    <property type="evidence" value="ECO:0007669"/>
    <property type="project" value="UniProtKB-KW"/>
</dbReference>
<dbReference type="PANTHER" id="PTHR10629">
    <property type="entry name" value="CYTOSINE-SPECIFIC METHYLTRANSFERASE"/>
    <property type="match status" value="1"/>
</dbReference>
<dbReference type="PRINTS" id="PR00105">
    <property type="entry name" value="C5METTRFRASE"/>
</dbReference>
<dbReference type="PANTHER" id="PTHR10629:SF52">
    <property type="entry name" value="DNA (CYTOSINE-5)-METHYLTRANSFERASE 1"/>
    <property type="match status" value="1"/>
</dbReference>
<keyword evidence="5" id="KW-0680">Restriction system</keyword>
<name>A0A1B7VVK1_APHFL</name>
<dbReference type="NCBIfam" id="TIGR00675">
    <property type="entry name" value="dcm"/>
    <property type="match status" value="1"/>
</dbReference>
<protein>
    <recommendedName>
        <fullName evidence="1">DNA (cytosine-5-)-methyltransferase</fullName>
        <ecNumber evidence="1">2.1.1.37</ecNumber>
    </recommendedName>
</protein>
<reference evidence="8 9" key="1">
    <citation type="submission" date="2015-09" db="EMBL/GenBank/DDBJ databases">
        <title>Whole genome shotgun sequence assembly of Aphanizomenon flos-aquae UKL13.</title>
        <authorList>
            <person name="Driscoll C."/>
        </authorList>
    </citation>
    <scope>NUCLEOTIDE SEQUENCE [LARGE SCALE GENOMIC DNA]</scope>
    <source>
        <strain evidence="8">MDT13</strain>
    </source>
</reference>
<evidence type="ECO:0000256" key="4">
    <source>
        <dbReference type="ARBA" id="ARBA00022691"/>
    </source>
</evidence>
<dbReference type="PROSITE" id="PS51679">
    <property type="entry name" value="SAM_MT_C5"/>
    <property type="match status" value="1"/>
</dbReference>
<dbReference type="InterPro" id="IPR029063">
    <property type="entry name" value="SAM-dependent_MTases_sf"/>
</dbReference>
<evidence type="ECO:0000313" key="9">
    <source>
        <dbReference type="Proteomes" id="UP000092382"/>
    </source>
</evidence>
<dbReference type="AlphaFoldDB" id="A0A1B7VVK1"/>
<dbReference type="InterPro" id="IPR001525">
    <property type="entry name" value="C5_MeTfrase"/>
</dbReference>
<sequence>MSLINYPTIFSFFSGSGFLDLGFETTGYNIAYVNEIFPPFMSAYRYSREKLNLPQPEYGYHEGEAADVSKLIAETPGQQLNELVKYSRKSNHIIGFIGGPPCPDFSVGGKNKGHLGDNGKLSSAYIELICQNLPDFFLFENVKGLWRTTKHRLFFEELKIKLQQAGYILTEKLINAIEYGVPQDRDRIILIGFRDNFLKDIGMKIGSYEVLPQGAFPWNNHILYPQEKVFSYPWRKSEPFQENSIFPCPDDIPEELTVEFWFRKNNVVNHPNAKHYFQPRAGIVKFAVVDEGDDSKKSYKRLHRWRYSPTACYGNNEVHLHPYKIRRISVAEALAIQSLPENFVLPENMTLTNMFKTIGNGVPYLTAKALAKTILNFLTTREQFYEEKVNQQLCLPLKVG</sequence>
<comment type="similarity">
    <text evidence="6 7">Belongs to the class I-like SAM-binding methyltransferase superfamily. C5-methyltransferase family.</text>
</comment>
<evidence type="ECO:0000256" key="3">
    <source>
        <dbReference type="ARBA" id="ARBA00022679"/>
    </source>
</evidence>
<dbReference type="PATRIC" id="fig|1710894.3.peg.447"/>
<dbReference type="STRING" id="1803587.GCA_001593825_02180"/>
<evidence type="ECO:0000256" key="5">
    <source>
        <dbReference type="ARBA" id="ARBA00022747"/>
    </source>
</evidence>
<dbReference type="GO" id="GO:0009307">
    <property type="term" value="P:DNA restriction-modification system"/>
    <property type="evidence" value="ECO:0007669"/>
    <property type="project" value="UniProtKB-KW"/>
</dbReference>
<gene>
    <name evidence="8" type="ORF">AN481_12820</name>
</gene>
<keyword evidence="3 6" id="KW-0808">Transferase</keyword>
<feature type="active site" evidence="6">
    <location>
        <position position="102"/>
    </location>
</feature>
<dbReference type="Gene3D" id="3.90.120.10">
    <property type="entry name" value="DNA Methylase, subunit A, domain 2"/>
    <property type="match status" value="1"/>
</dbReference>
<evidence type="ECO:0000256" key="6">
    <source>
        <dbReference type="PROSITE-ProRule" id="PRU01016"/>
    </source>
</evidence>
<accession>A0A1B7VVK1</accession>
<dbReference type="Proteomes" id="UP000092382">
    <property type="component" value="Unassembled WGS sequence"/>
</dbReference>
<dbReference type="EMBL" id="LJOY01000041">
    <property type="protein sequence ID" value="OBQ24937.1"/>
    <property type="molecule type" value="Genomic_DNA"/>
</dbReference>
<comment type="caution">
    <text evidence="8">The sequence shown here is derived from an EMBL/GenBank/DDBJ whole genome shotgun (WGS) entry which is preliminary data.</text>
</comment>
<dbReference type="GO" id="GO:0003886">
    <property type="term" value="F:DNA (cytosine-5-)-methyltransferase activity"/>
    <property type="evidence" value="ECO:0007669"/>
    <property type="project" value="UniProtKB-EC"/>
</dbReference>
<dbReference type="Pfam" id="PF00145">
    <property type="entry name" value="DNA_methylase"/>
    <property type="match status" value="1"/>
</dbReference>
<evidence type="ECO:0000256" key="7">
    <source>
        <dbReference type="RuleBase" id="RU000416"/>
    </source>
</evidence>